<proteinExistence type="predicted"/>
<evidence type="ECO:0000313" key="4">
    <source>
        <dbReference type="RefSeq" id="XP_033574335.1"/>
    </source>
</evidence>
<dbReference type="Proteomes" id="UP000504636">
    <property type="component" value="Unplaced"/>
</dbReference>
<feature type="compositionally biased region" description="Polar residues" evidence="1">
    <location>
        <begin position="365"/>
        <end position="383"/>
    </location>
</feature>
<protein>
    <submittedName>
        <fullName evidence="2 4">Uncharacterized protein</fullName>
    </submittedName>
</protein>
<reference evidence="4" key="2">
    <citation type="submission" date="2020-04" db="EMBL/GenBank/DDBJ databases">
        <authorList>
            <consortium name="NCBI Genome Project"/>
        </authorList>
    </citation>
    <scope>NUCLEOTIDE SEQUENCE</scope>
    <source>
        <strain evidence="4">CBS 304.34</strain>
    </source>
</reference>
<name>A0A6A6YF04_9PEZI</name>
<evidence type="ECO:0000313" key="2">
    <source>
        <dbReference type="EMBL" id="KAF2807371.1"/>
    </source>
</evidence>
<dbReference type="AlphaFoldDB" id="A0A6A6YF04"/>
<evidence type="ECO:0000313" key="3">
    <source>
        <dbReference type="Proteomes" id="UP000504636"/>
    </source>
</evidence>
<feature type="region of interest" description="Disordered" evidence="1">
    <location>
        <begin position="365"/>
        <end position="432"/>
    </location>
</feature>
<dbReference type="RefSeq" id="XP_033574335.1">
    <property type="nucleotide sequence ID" value="XM_033725761.1"/>
</dbReference>
<accession>A0A6A6YF04</accession>
<organism evidence="2">
    <name type="scientific">Mytilinidion resinicola</name>
    <dbReference type="NCBI Taxonomy" id="574789"/>
    <lineage>
        <taxon>Eukaryota</taxon>
        <taxon>Fungi</taxon>
        <taxon>Dikarya</taxon>
        <taxon>Ascomycota</taxon>
        <taxon>Pezizomycotina</taxon>
        <taxon>Dothideomycetes</taxon>
        <taxon>Pleosporomycetidae</taxon>
        <taxon>Mytilinidiales</taxon>
        <taxon>Mytilinidiaceae</taxon>
        <taxon>Mytilinidion</taxon>
    </lineage>
</organism>
<feature type="compositionally biased region" description="Low complexity" evidence="1">
    <location>
        <begin position="290"/>
        <end position="307"/>
    </location>
</feature>
<feature type="compositionally biased region" description="Acidic residues" evidence="1">
    <location>
        <begin position="403"/>
        <end position="420"/>
    </location>
</feature>
<keyword evidence="3" id="KW-1185">Reference proteome</keyword>
<reference evidence="2 4" key="1">
    <citation type="journal article" date="2020" name="Stud. Mycol.">
        <title>101 Dothideomycetes genomes: a test case for predicting lifestyles and emergence of pathogens.</title>
        <authorList>
            <person name="Haridas S."/>
            <person name="Albert R."/>
            <person name="Binder M."/>
            <person name="Bloem J."/>
            <person name="Labutti K."/>
            <person name="Salamov A."/>
            <person name="Andreopoulos B."/>
            <person name="Baker S."/>
            <person name="Barry K."/>
            <person name="Bills G."/>
            <person name="Bluhm B."/>
            <person name="Cannon C."/>
            <person name="Castanera R."/>
            <person name="Culley D."/>
            <person name="Daum C."/>
            <person name="Ezra D."/>
            <person name="Gonzalez J."/>
            <person name="Henrissat B."/>
            <person name="Kuo A."/>
            <person name="Liang C."/>
            <person name="Lipzen A."/>
            <person name="Lutzoni F."/>
            <person name="Magnuson J."/>
            <person name="Mondo S."/>
            <person name="Nolan M."/>
            <person name="Ohm R."/>
            <person name="Pangilinan J."/>
            <person name="Park H.-J."/>
            <person name="Ramirez L."/>
            <person name="Alfaro M."/>
            <person name="Sun H."/>
            <person name="Tritt A."/>
            <person name="Yoshinaga Y."/>
            <person name="Zwiers L.-H."/>
            <person name="Turgeon B."/>
            <person name="Goodwin S."/>
            <person name="Spatafora J."/>
            <person name="Crous P."/>
            <person name="Grigoriev I."/>
        </authorList>
    </citation>
    <scope>NUCLEOTIDE SEQUENCE</scope>
    <source>
        <strain evidence="2 4">CBS 304.34</strain>
    </source>
</reference>
<feature type="region of interest" description="Disordered" evidence="1">
    <location>
        <begin position="285"/>
        <end position="323"/>
    </location>
</feature>
<gene>
    <name evidence="2 4" type="ORF">BDZ99DRAFT_522991</name>
</gene>
<evidence type="ECO:0000256" key="1">
    <source>
        <dbReference type="SAM" id="MobiDB-lite"/>
    </source>
</evidence>
<dbReference type="GeneID" id="54466654"/>
<dbReference type="EMBL" id="MU003705">
    <property type="protein sequence ID" value="KAF2807371.1"/>
    <property type="molecule type" value="Genomic_DNA"/>
</dbReference>
<sequence>MPRGIEMPDLPMVKVKECNECYVYHYTILEACPSCGHRSESVKHDSSDPENYDRFTSDLNYRRFTFDINKLVLPQSSTPSLLVPTSLSNDFQTRPWALSSRVDESTRVHLIAKASANAEVGNHSLLKSPIDADYEGVLGIPRDCDALTVFLRSETSRFDLPEIVKHITALGTCWNRPTDLNYLKEKDHLPSHSSVIGKADSGYITDSVYSSSANHSNGYLFRGPQDQNVFGKAGTGFPKPLHHNVARVPNKCLEIFLALGGNLREPRCSSNMSVRPIDSISHIGSERRYSPSISSRHSSSDNVSTKSSDTEIDHFSECETSGNDSFDNLSMNSTISYLTHGIVDRLMNDIHFFFDSESGIIKCTIGTSNSNRPVPNGQTNSGNGKREENSFGAGRKRPRGQDCDPDPPDDSDDEDDDEDNGDKRRKFSVYDRDEYSPESAYERYCRRELPRRVRAGVEKLIQEYVTQIGKDLGVAIEAVVRESYDGVKLTYQRDMSASADRAASISMPANASDLIAHGKDSAPTGINDASKDSLNEATFQPPGMIFEGAINLRSLELPATFIATDVEAFDDTLASFSHSTRHMGFGCSFDNLDEPIPPSADLWHYINSGASSSTLLPLEQELDYKNNSDGIADDRGVYSIIPPSKEGLRWDNVDLLPQEHVRSPGTEVDELAAPMDLWEST</sequence>
<feature type="compositionally biased region" description="Basic and acidic residues" evidence="1">
    <location>
        <begin position="308"/>
        <end position="317"/>
    </location>
</feature>
<reference evidence="4" key="3">
    <citation type="submission" date="2025-04" db="UniProtKB">
        <authorList>
            <consortium name="RefSeq"/>
        </authorList>
    </citation>
    <scope>IDENTIFICATION</scope>
    <source>
        <strain evidence="4">CBS 304.34</strain>
    </source>
</reference>